<gene>
    <name evidence="7" type="ORF">PUN28_015149</name>
</gene>
<dbReference type="GO" id="GO:0030687">
    <property type="term" value="C:preribosome, large subunit precursor"/>
    <property type="evidence" value="ECO:0007669"/>
    <property type="project" value="TreeGrafter"/>
</dbReference>
<dbReference type="PANTHER" id="PTHR17602:SF4">
    <property type="entry name" value="RIBOSOME BIOGENESIS REGULATORY PROTEIN HOMOLOG"/>
    <property type="match status" value="1"/>
</dbReference>
<keyword evidence="3 5" id="KW-0690">Ribosome biogenesis</keyword>
<dbReference type="Proteomes" id="UP001430953">
    <property type="component" value="Unassembled WGS sequence"/>
</dbReference>
<feature type="compositionally biased region" description="Basic and acidic residues" evidence="6">
    <location>
        <begin position="238"/>
        <end position="248"/>
    </location>
</feature>
<protein>
    <recommendedName>
        <fullName evidence="5">Ribosome biogenesis regulatory protein</fullName>
    </recommendedName>
</protein>
<proteinExistence type="inferred from homology"/>
<dbReference type="InterPro" id="IPR007023">
    <property type="entry name" value="Ribosom_reg"/>
</dbReference>
<dbReference type="PANTHER" id="PTHR17602">
    <property type="entry name" value="RIBOSOME BIOGENESIS REGULATORY PROTEIN"/>
    <property type="match status" value="1"/>
</dbReference>
<feature type="region of interest" description="Disordered" evidence="6">
    <location>
        <begin position="162"/>
        <end position="185"/>
    </location>
</feature>
<dbReference type="GO" id="GO:0005730">
    <property type="term" value="C:nucleolus"/>
    <property type="evidence" value="ECO:0007669"/>
    <property type="project" value="TreeGrafter"/>
</dbReference>
<dbReference type="AlphaFoldDB" id="A0AAW2F142"/>
<comment type="subcellular location">
    <subcellularLocation>
        <location evidence="1 5">Nucleus</location>
    </subcellularLocation>
</comment>
<feature type="compositionally biased region" description="Basic residues" evidence="6">
    <location>
        <begin position="306"/>
        <end position="343"/>
    </location>
</feature>
<feature type="region of interest" description="Disordered" evidence="6">
    <location>
        <begin position="290"/>
        <end position="343"/>
    </location>
</feature>
<name>A0AAW2F142_9HYME</name>
<keyword evidence="8" id="KW-1185">Reference proteome</keyword>
<evidence type="ECO:0000256" key="1">
    <source>
        <dbReference type="ARBA" id="ARBA00004123"/>
    </source>
</evidence>
<dbReference type="Pfam" id="PF04939">
    <property type="entry name" value="RRS1"/>
    <property type="match status" value="1"/>
</dbReference>
<evidence type="ECO:0000256" key="6">
    <source>
        <dbReference type="SAM" id="MobiDB-lite"/>
    </source>
</evidence>
<accession>A0AAW2F142</accession>
<feature type="compositionally biased region" description="Basic and acidic residues" evidence="6">
    <location>
        <begin position="172"/>
        <end position="185"/>
    </location>
</feature>
<evidence type="ECO:0000313" key="7">
    <source>
        <dbReference type="EMBL" id="KAL0108401.1"/>
    </source>
</evidence>
<keyword evidence="4 5" id="KW-0539">Nucleus</keyword>
<evidence type="ECO:0000256" key="2">
    <source>
        <dbReference type="ARBA" id="ARBA00010077"/>
    </source>
</evidence>
<dbReference type="GO" id="GO:0042273">
    <property type="term" value="P:ribosomal large subunit biogenesis"/>
    <property type="evidence" value="ECO:0007669"/>
    <property type="project" value="TreeGrafter"/>
</dbReference>
<comment type="caution">
    <text evidence="7">The sequence shown here is derived from an EMBL/GenBank/DDBJ whole genome shotgun (WGS) entry which is preliminary data.</text>
</comment>
<evidence type="ECO:0000256" key="4">
    <source>
        <dbReference type="ARBA" id="ARBA00023242"/>
    </source>
</evidence>
<comment type="similarity">
    <text evidence="2 5">Belongs to the RRS1 family.</text>
</comment>
<organism evidence="7 8">
    <name type="scientific">Cardiocondyla obscurior</name>
    <dbReference type="NCBI Taxonomy" id="286306"/>
    <lineage>
        <taxon>Eukaryota</taxon>
        <taxon>Metazoa</taxon>
        <taxon>Ecdysozoa</taxon>
        <taxon>Arthropoda</taxon>
        <taxon>Hexapoda</taxon>
        <taxon>Insecta</taxon>
        <taxon>Pterygota</taxon>
        <taxon>Neoptera</taxon>
        <taxon>Endopterygota</taxon>
        <taxon>Hymenoptera</taxon>
        <taxon>Apocrita</taxon>
        <taxon>Aculeata</taxon>
        <taxon>Formicoidea</taxon>
        <taxon>Formicidae</taxon>
        <taxon>Myrmicinae</taxon>
        <taxon>Cardiocondyla</taxon>
    </lineage>
</organism>
<dbReference type="GO" id="GO:0000447">
    <property type="term" value="P:endonucleolytic cleavage in ITS1 to separate SSU-rRNA from 5.8S rRNA and LSU-rRNA from tricistronic rRNA transcript (SSU-rRNA, 5.8S rRNA, LSU-rRNA)"/>
    <property type="evidence" value="ECO:0007669"/>
    <property type="project" value="TreeGrafter"/>
</dbReference>
<evidence type="ECO:0000256" key="3">
    <source>
        <dbReference type="ARBA" id="ARBA00022517"/>
    </source>
</evidence>
<feature type="region of interest" description="Disordered" evidence="6">
    <location>
        <begin position="232"/>
        <end position="271"/>
    </location>
</feature>
<evidence type="ECO:0000256" key="5">
    <source>
        <dbReference type="RuleBase" id="RU364132"/>
    </source>
</evidence>
<sequence>MDVVKSILEDNQENTDLSKSTKVHKDVELEIDLGTLLASDYNPLDTKALKSKTNLYLKNLTRDNVQLLINKIWELPVERVDEAVVAILPKPEYILPRSRAIPKPKPLTKWQQFAKEKGIQTKKKGRSKLKWDNELKKWIPTYGYKRAKAEEQKEWVVEAKNNADPTENPFSKAKEAKQERQSKNELQRLRNIAKSKSIKLPRVGLPTKEHFSNSRQLSEALTVARMSTASVGKFQSKLPKEKDAKGIAKEMPGMKRKRKAPPLNVIEEKRQNKNLVDNVLRSNTKILRDDYSTGVAEIKQSATNGSKKRKGALKNKKNKTAKKPKAGKGKRDLHKKVGGRKRR</sequence>
<dbReference type="EMBL" id="JADYXP020000016">
    <property type="protein sequence ID" value="KAL0108401.1"/>
    <property type="molecule type" value="Genomic_DNA"/>
</dbReference>
<evidence type="ECO:0000313" key="8">
    <source>
        <dbReference type="Proteomes" id="UP001430953"/>
    </source>
</evidence>
<comment type="function">
    <text evidence="5">Involved in ribosomal large subunit assembly.</text>
</comment>
<reference evidence="7 8" key="1">
    <citation type="submission" date="2023-03" db="EMBL/GenBank/DDBJ databases">
        <title>High recombination rates correlate with genetic variation in Cardiocondyla obscurior ants.</title>
        <authorList>
            <person name="Errbii M."/>
        </authorList>
    </citation>
    <scope>NUCLEOTIDE SEQUENCE [LARGE SCALE GENOMIC DNA]</scope>
    <source>
        <strain evidence="7">Alpha-2009</strain>
        <tissue evidence="7">Whole body</tissue>
    </source>
</reference>